<evidence type="ECO:0000256" key="2">
    <source>
        <dbReference type="ARBA" id="ARBA00006742"/>
    </source>
</evidence>
<dbReference type="InterPro" id="IPR003849">
    <property type="entry name" value="Preprotein_translocase_YajC"/>
</dbReference>
<dbReference type="NCBIfam" id="TIGR00739">
    <property type="entry name" value="yajC"/>
    <property type="match status" value="1"/>
</dbReference>
<dbReference type="GO" id="GO:0005886">
    <property type="term" value="C:plasma membrane"/>
    <property type="evidence" value="ECO:0007669"/>
    <property type="project" value="UniProtKB-SubCell"/>
</dbReference>
<dbReference type="PANTHER" id="PTHR33909">
    <property type="entry name" value="SEC TRANSLOCON ACCESSORY COMPLEX SUBUNIT YAJC"/>
    <property type="match status" value="1"/>
</dbReference>
<dbReference type="GO" id="GO:0015031">
    <property type="term" value="P:protein transport"/>
    <property type="evidence" value="ECO:0007669"/>
    <property type="project" value="UniProtKB-KW"/>
</dbReference>
<dbReference type="Proteomes" id="UP000595278">
    <property type="component" value="Chromosome"/>
</dbReference>
<dbReference type="EMBL" id="CP067393">
    <property type="protein sequence ID" value="QQP87017.1"/>
    <property type="molecule type" value="Genomic_DNA"/>
</dbReference>
<evidence type="ECO:0000256" key="11">
    <source>
        <dbReference type="SAM" id="Phobius"/>
    </source>
</evidence>
<reference evidence="12 13" key="1">
    <citation type="submission" date="2021-01" db="EMBL/GenBank/DDBJ databases">
        <title>Entomomonas sp. F2A isolated from a house cricket (Acheta domesticus).</title>
        <authorList>
            <person name="Spergser J."/>
            <person name="Busse H.-J."/>
        </authorList>
    </citation>
    <scope>NUCLEOTIDE SEQUENCE [LARGE SCALE GENOMIC DNA]</scope>
    <source>
        <strain evidence="12 13">F2A</strain>
    </source>
</reference>
<dbReference type="RefSeq" id="WP_201095566.1">
    <property type="nucleotide sequence ID" value="NZ_CP067393.1"/>
</dbReference>
<protein>
    <recommendedName>
        <fullName evidence="3">Sec translocon accessory complex subunit YajC</fullName>
    </recommendedName>
</protein>
<keyword evidence="10 11" id="KW-0472">Membrane</keyword>
<dbReference type="Pfam" id="PF02699">
    <property type="entry name" value="YajC"/>
    <property type="match status" value="1"/>
</dbReference>
<evidence type="ECO:0000256" key="7">
    <source>
        <dbReference type="ARBA" id="ARBA00022927"/>
    </source>
</evidence>
<keyword evidence="6 11" id="KW-0812">Transmembrane</keyword>
<gene>
    <name evidence="12" type="primary">yajC</name>
    <name evidence="12" type="ORF">JHT90_07175</name>
</gene>
<evidence type="ECO:0000256" key="3">
    <source>
        <dbReference type="ARBA" id="ARBA00014962"/>
    </source>
</evidence>
<name>A0A974NIH5_9GAMM</name>
<dbReference type="AlphaFoldDB" id="A0A974NIH5"/>
<evidence type="ECO:0000256" key="4">
    <source>
        <dbReference type="ARBA" id="ARBA00022448"/>
    </source>
</evidence>
<feature type="transmembrane region" description="Helical" evidence="11">
    <location>
        <begin position="25"/>
        <end position="43"/>
    </location>
</feature>
<keyword evidence="7" id="KW-0653">Protein transport</keyword>
<keyword evidence="4" id="KW-0813">Transport</keyword>
<evidence type="ECO:0000256" key="9">
    <source>
        <dbReference type="ARBA" id="ARBA00023010"/>
    </source>
</evidence>
<dbReference type="SMART" id="SM01323">
    <property type="entry name" value="YajC"/>
    <property type="match status" value="1"/>
</dbReference>
<evidence type="ECO:0000256" key="6">
    <source>
        <dbReference type="ARBA" id="ARBA00022692"/>
    </source>
</evidence>
<keyword evidence="9" id="KW-0811">Translocation</keyword>
<evidence type="ECO:0000256" key="1">
    <source>
        <dbReference type="ARBA" id="ARBA00004162"/>
    </source>
</evidence>
<dbReference type="PANTHER" id="PTHR33909:SF1">
    <property type="entry name" value="SEC TRANSLOCON ACCESSORY COMPLEX SUBUNIT YAJC"/>
    <property type="match status" value="1"/>
</dbReference>
<sequence>MSFFISSAYAQQAAATGAAGDPNGIFTWVFLGGFIVIFYFMILRPQMKRGKEHRNLLSALQKGDEVLTTGGIAGRIVKVSDEFIVLAVSDNVQLKFQKSAIAATLPKGTLKAIDE</sequence>
<evidence type="ECO:0000256" key="8">
    <source>
        <dbReference type="ARBA" id="ARBA00022989"/>
    </source>
</evidence>
<dbReference type="KEGG" id="eaz:JHT90_07175"/>
<accession>A0A974NIH5</accession>
<keyword evidence="8 11" id="KW-1133">Transmembrane helix</keyword>
<evidence type="ECO:0000256" key="5">
    <source>
        <dbReference type="ARBA" id="ARBA00022475"/>
    </source>
</evidence>
<evidence type="ECO:0000313" key="13">
    <source>
        <dbReference type="Proteomes" id="UP000595278"/>
    </source>
</evidence>
<comment type="similarity">
    <text evidence="2">Belongs to the YajC family.</text>
</comment>
<keyword evidence="13" id="KW-1185">Reference proteome</keyword>
<evidence type="ECO:0000256" key="10">
    <source>
        <dbReference type="ARBA" id="ARBA00023136"/>
    </source>
</evidence>
<organism evidence="12 13">
    <name type="scientific">Entomomonas asaccharolytica</name>
    <dbReference type="NCBI Taxonomy" id="2785331"/>
    <lineage>
        <taxon>Bacteria</taxon>
        <taxon>Pseudomonadati</taxon>
        <taxon>Pseudomonadota</taxon>
        <taxon>Gammaproteobacteria</taxon>
        <taxon>Pseudomonadales</taxon>
        <taxon>Pseudomonadaceae</taxon>
        <taxon>Entomomonas</taxon>
    </lineage>
</organism>
<proteinExistence type="inferred from homology"/>
<dbReference type="PRINTS" id="PR01853">
    <property type="entry name" value="YAJCTRNLCASE"/>
</dbReference>
<comment type="subcellular location">
    <subcellularLocation>
        <location evidence="1">Cell membrane</location>
        <topology evidence="1">Single-pass membrane protein</topology>
    </subcellularLocation>
</comment>
<keyword evidence="5" id="KW-1003">Cell membrane</keyword>
<evidence type="ECO:0000313" key="12">
    <source>
        <dbReference type="EMBL" id="QQP87017.1"/>
    </source>
</evidence>